<evidence type="ECO:0000256" key="1">
    <source>
        <dbReference type="SAM" id="MobiDB-lite"/>
    </source>
</evidence>
<dbReference type="RefSeq" id="WP_351975101.1">
    <property type="nucleotide sequence ID" value="NZ_JBEPBX010000003.1"/>
</dbReference>
<sequence length="797" mass="82083">MDNDSFGEATGPARPPRDAITPQSTPAPRRTVQLVSGDFLLTVNPVDGSEIEPCPPGKQPGPPSRRSTTRRAELHRAAQPPVPPGPAAPRPPLLERDEVRERLVRLLGRGRSVRLTGPSGSGRTALLDAVAAECGDFAPDGVVRLNGFRRTPAELLQDLFTVVYDAPGHRPDRNALAGFVRDIGAVVVLDDLEFGGAALGELLDAAPECAFLVAATPDVPAPTADSHLEEVFLSGLGRAAALDLLRQTVNRPLTEEESNWAGDLWFESEGLPLRFVQAGALLRQCDQLRADPEAFEEFAPFAAAGGKDVPLPTLGEGAAPASLLASRLSDSARQTLRFAVALGGEVPHQAHLPALVGDTHADAALGELMSCGLLSPAGPRYRLAAGVIAQLREKGYAEDAVAHAHTAAQHYAWWAGHPSVTPERAVAEADGILAAMSALVPGREAGHPSTAVVLARGVAPVFAAGRHWAGWERVLRVGSEAARIAGEVAEEAYFHHELGVLALATGNPERARAELEASIAMRGALADKSGTVAGRRALALVADRESGPAPAEPAAAGPVSPPRGVPGLLLTKRLPRTGATDDTSVAALASPPDDPSDRPAGRRAAALLGGARRNVVAAGAGALLAAVLGTVVTLGMTSDQEEPPSDNMRNGQTANEDDLDDDWTVDDPASDESDDPSKDKDDAEQPTESATPGTKPASTGGVRAPGESPSPSSSRPGRPSASESSPKPGPTKSSSKPSQTPSQTPSDPPSETPSITPSPTASDTAPSESDTAAAPTGSASATMTHGGPAQSESAPVI</sequence>
<feature type="compositionally biased region" description="Low complexity" evidence="1">
    <location>
        <begin position="752"/>
        <end position="782"/>
    </location>
</feature>
<dbReference type="InterPro" id="IPR027417">
    <property type="entry name" value="P-loop_NTPase"/>
</dbReference>
<keyword evidence="3" id="KW-1185">Reference proteome</keyword>
<evidence type="ECO:0000313" key="2">
    <source>
        <dbReference type="EMBL" id="MER6612733.1"/>
    </source>
</evidence>
<proteinExistence type="predicted"/>
<dbReference type="EMBL" id="JBEPBX010000003">
    <property type="protein sequence ID" value="MER6612733.1"/>
    <property type="molecule type" value="Genomic_DNA"/>
</dbReference>
<reference evidence="2 3" key="1">
    <citation type="submission" date="2024-06" db="EMBL/GenBank/DDBJ databases">
        <title>The Natural Products Discovery Center: Release of the First 8490 Sequenced Strains for Exploring Actinobacteria Biosynthetic Diversity.</title>
        <authorList>
            <person name="Kalkreuter E."/>
            <person name="Kautsar S.A."/>
            <person name="Yang D."/>
            <person name="Bader C.D."/>
            <person name="Teijaro C.N."/>
            <person name="Fluegel L."/>
            <person name="Davis C.M."/>
            <person name="Simpson J.R."/>
            <person name="Lauterbach L."/>
            <person name="Steele A.D."/>
            <person name="Gui C."/>
            <person name="Meng S."/>
            <person name="Li G."/>
            <person name="Viehrig K."/>
            <person name="Ye F."/>
            <person name="Su P."/>
            <person name="Kiefer A.F."/>
            <person name="Nichols A."/>
            <person name="Cepeda A.J."/>
            <person name="Yan W."/>
            <person name="Fan B."/>
            <person name="Jiang Y."/>
            <person name="Adhikari A."/>
            <person name="Zheng C.-J."/>
            <person name="Schuster L."/>
            <person name="Cowan T.M."/>
            <person name="Smanski M.J."/>
            <person name="Chevrette M.G."/>
            <person name="De Carvalho L.P.S."/>
            <person name="Shen B."/>
        </authorList>
    </citation>
    <scope>NUCLEOTIDE SEQUENCE [LARGE SCALE GENOMIC DNA]</scope>
    <source>
        <strain evidence="2 3">NPDC000837</strain>
    </source>
</reference>
<name>A0ABV1UPK4_9ACTN</name>
<feature type="compositionally biased region" description="Low complexity" evidence="1">
    <location>
        <begin position="547"/>
        <end position="558"/>
    </location>
</feature>
<organism evidence="2 3">
    <name type="scientific">Streptomyces xantholiticus</name>
    <dbReference type="NCBI Taxonomy" id="68285"/>
    <lineage>
        <taxon>Bacteria</taxon>
        <taxon>Bacillati</taxon>
        <taxon>Actinomycetota</taxon>
        <taxon>Actinomycetes</taxon>
        <taxon>Kitasatosporales</taxon>
        <taxon>Streptomycetaceae</taxon>
        <taxon>Streptomyces</taxon>
    </lineage>
</organism>
<evidence type="ECO:0000313" key="3">
    <source>
        <dbReference type="Proteomes" id="UP001445472"/>
    </source>
</evidence>
<dbReference type="Proteomes" id="UP001445472">
    <property type="component" value="Unassembled WGS sequence"/>
</dbReference>
<feature type="compositionally biased region" description="Low complexity" evidence="1">
    <location>
        <begin position="704"/>
        <end position="745"/>
    </location>
</feature>
<protein>
    <submittedName>
        <fullName evidence="2">ATP-binding protein</fullName>
    </submittedName>
</protein>
<accession>A0ABV1UPK4</accession>
<feature type="compositionally biased region" description="Pro residues" evidence="1">
    <location>
        <begin position="53"/>
        <end position="63"/>
    </location>
</feature>
<feature type="region of interest" description="Disordered" evidence="1">
    <location>
        <begin position="543"/>
        <end position="601"/>
    </location>
</feature>
<feature type="region of interest" description="Disordered" evidence="1">
    <location>
        <begin position="43"/>
        <end position="96"/>
    </location>
</feature>
<comment type="caution">
    <text evidence="2">The sequence shown here is derived from an EMBL/GenBank/DDBJ whole genome shotgun (WGS) entry which is preliminary data.</text>
</comment>
<feature type="region of interest" description="Disordered" evidence="1">
    <location>
        <begin position="636"/>
        <end position="797"/>
    </location>
</feature>
<keyword evidence="2" id="KW-0547">Nucleotide-binding</keyword>
<feature type="region of interest" description="Disordered" evidence="1">
    <location>
        <begin position="1"/>
        <end position="31"/>
    </location>
</feature>
<dbReference type="SUPFAM" id="SSF52540">
    <property type="entry name" value="P-loop containing nucleoside triphosphate hydrolases"/>
    <property type="match status" value="1"/>
</dbReference>
<feature type="compositionally biased region" description="Acidic residues" evidence="1">
    <location>
        <begin position="655"/>
        <end position="674"/>
    </location>
</feature>
<dbReference type="GO" id="GO:0005524">
    <property type="term" value="F:ATP binding"/>
    <property type="evidence" value="ECO:0007669"/>
    <property type="project" value="UniProtKB-KW"/>
</dbReference>
<feature type="compositionally biased region" description="Pro residues" evidence="1">
    <location>
        <begin position="80"/>
        <end position="92"/>
    </location>
</feature>
<gene>
    <name evidence="2" type="ORF">ABT276_04970</name>
</gene>
<keyword evidence="2" id="KW-0067">ATP-binding</keyword>